<dbReference type="EMBL" id="JAOPHQ010003439">
    <property type="protein sequence ID" value="KAK0143063.1"/>
    <property type="molecule type" value="Genomic_DNA"/>
</dbReference>
<dbReference type="SUPFAM" id="SSF117281">
    <property type="entry name" value="Kelch motif"/>
    <property type="match status" value="1"/>
</dbReference>
<sequence length="587" mass="65583">MDEPQEVEGRQAVGVERTMSALTCNIFNELRLEGKLCDVVIEVEGVEFNAHKNILCGCSPYFRAMFTSGDNGNPAPGVHRIPGVSADTMQLIIEYAYTRHVEVTWDNVEPLLAAADQFLVKGAMRACSGFLGQHLCVENVVGIWRITDYYGSPTLRRRAYLYILRCFEAVARESEEFPELSLEQLGGILGEDSLNAPREEVVFEAVLRWISHDEEERKGYISQLLLKVRMGLMNYEYFSSHVESNYLVRSDERCHPSVIEVLGVMSNFNGPAPLDFRNPLTRPRLPHAILLAVGGWSGGTPTNSIESYDVRSDRWVSVTDEAEAPRAYHGCVYLRGCVYCLGGFNGFEFFNSMRRFDLATRRWHQAAPMHERRCYVSVAALGGCIYAMGGYDSQARLSSVERYEPDGNQWSLVASMHEHRSDASATTLHDKVYICGGFNGAECLQSSECYDPRTDQWTLITPMSCPRSGVGVVAYNDHVYALGGFDGVNRMHSVEAYSPATCEWSPVPSMVNPRSNFGVEVLEGLLYVAGGFNGQGTTFNTERYDDRTEEWCVVRDMDVFRSALSCCVLPGPPNVAEYAFPRSPLAQ</sequence>
<dbReference type="Pfam" id="PF24681">
    <property type="entry name" value="Kelch_KLHDC2_KLHL20_DRC7"/>
    <property type="match status" value="1"/>
</dbReference>
<dbReference type="PRINTS" id="PR00501">
    <property type="entry name" value="KELCHREPEAT"/>
</dbReference>
<dbReference type="AlphaFoldDB" id="A0AA47MMC8"/>
<dbReference type="Proteomes" id="UP001174136">
    <property type="component" value="Unassembled WGS sequence"/>
</dbReference>
<dbReference type="InterPro" id="IPR006652">
    <property type="entry name" value="Kelch_1"/>
</dbReference>
<dbReference type="Gene3D" id="2.120.10.80">
    <property type="entry name" value="Kelch-type beta propeller"/>
    <property type="match status" value="1"/>
</dbReference>
<organism evidence="4 5">
    <name type="scientific">Merluccius polli</name>
    <name type="common">Benguela hake</name>
    <name type="synonym">Merluccius cadenati</name>
    <dbReference type="NCBI Taxonomy" id="89951"/>
    <lineage>
        <taxon>Eukaryota</taxon>
        <taxon>Metazoa</taxon>
        <taxon>Chordata</taxon>
        <taxon>Craniata</taxon>
        <taxon>Vertebrata</taxon>
        <taxon>Euteleostomi</taxon>
        <taxon>Actinopterygii</taxon>
        <taxon>Neopterygii</taxon>
        <taxon>Teleostei</taxon>
        <taxon>Neoteleostei</taxon>
        <taxon>Acanthomorphata</taxon>
        <taxon>Zeiogadaria</taxon>
        <taxon>Gadariae</taxon>
        <taxon>Gadiformes</taxon>
        <taxon>Gadoidei</taxon>
        <taxon>Merlucciidae</taxon>
        <taxon>Merluccius</taxon>
    </lineage>
</organism>
<dbReference type="PANTHER" id="PTHR45632">
    <property type="entry name" value="LD33804P"/>
    <property type="match status" value="1"/>
</dbReference>
<dbReference type="Pfam" id="PF01344">
    <property type="entry name" value="Kelch_1"/>
    <property type="match status" value="2"/>
</dbReference>
<dbReference type="InterPro" id="IPR030608">
    <property type="entry name" value="KLHL10_BTB/POZ"/>
</dbReference>
<feature type="domain" description="BTB" evidence="3">
    <location>
        <begin position="37"/>
        <end position="105"/>
    </location>
</feature>
<dbReference type="SMART" id="SM00612">
    <property type="entry name" value="Kelch"/>
    <property type="match status" value="6"/>
</dbReference>
<comment type="caution">
    <text evidence="4">The sequence shown here is derived from an EMBL/GenBank/DDBJ whole genome shotgun (WGS) entry which is preliminary data.</text>
</comment>
<dbReference type="CDD" id="cd18240">
    <property type="entry name" value="BTB_POZ_KLHL10"/>
    <property type="match status" value="1"/>
</dbReference>
<dbReference type="Gene3D" id="1.25.40.420">
    <property type="match status" value="1"/>
</dbReference>
<dbReference type="InterPro" id="IPR015915">
    <property type="entry name" value="Kelch-typ_b-propeller"/>
</dbReference>
<dbReference type="InterPro" id="IPR011705">
    <property type="entry name" value="BACK"/>
</dbReference>
<accession>A0AA47MMC8</accession>
<dbReference type="Gene3D" id="3.30.710.10">
    <property type="entry name" value="Potassium Channel Kv1.1, Chain A"/>
    <property type="match status" value="1"/>
</dbReference>
<dbReference type="SMART" id="SM00225">
    <property type="entry name" value="BTB"/>
    <property type="match status" value="1"/>
</dbReference>
<evidence type="ECO:0000256" key="1">
    <source>
        <dbReference type="ARBA" id="ARBA00022441"/>
    </source>
</evidence>
<dbReference type="InterPro" id="IPR017096">
    <property type="entry name" value="BTB-kelch_protein"/>
</dbReference>
<evidence type="ECO:0000313" key="5">
    <source>
        <dbReference type="Proteomes" id="UP001174136"/>
    </source>
</evidence>
<reference evidence="4" key="1">
    <citation type="journal article" date="2023" name="Front. Mar. Sci.">
        <title>A new Merluccius polli reference genome to investigate the effects of global change in West African waters.</title>
        <authorList>
            <person name="Mateo J.L."/>
            <person name="Blanco-Fernandez C."/>
            <person name="Garcia-Vazquez E."/>
            <person name="Machado-Schiaffino G."/>
        </authorList>
    </citation>
    <scope>NUCLEOTIDE SEQUENCE</scope>
    <source>
        <strain evidence="4">C29</strain>
        <tissue evidence="4">Fin</tissue>
    </source>
</reference>
<dbReference type="PIRSF" id="PIRSF037037">
    <property type="entry name" value="Kelch-like_protein_gigaxonin"/>
    <property type="match status" value="1"/>
</dbReference>
<name>A0AA47MMC8_MERPO</name>
<protein>
    <submittedName>
        <fullName evidence="4">Kelch-like protein 10</fullName>
    </submittedName>
</protein>
<gene>
    <name evidence="4" type="primary">Klhl10</name>
    <name evidence="4" type="ORF">N1851_018824</name>
</gene>
<dbReference type="PANTHER" id="PTHR45632:SF3">
    <property type="entry name" value="KELCH-LIKE PROTEIN 32"/>
    <property type="match status" value="1"/>
</dbReference>
<keyword evidence="1" id="KW-0880">Kelch repeat</keyword>
<keyword evidence="2" id="KW-0677">Repeat</keyword>
<dbReference type="Pfam" id="PF00651">
    <property type="entry name" value="BTB"/>
    <property type="match status" value="1"/>
</dbReference>
<dbReference type="InterPro" id="IPR000210">
    <property type="entry name" value="BTB/POZ_dom"/>
</dbReference>
<dbReference type="SUPFAM" id="SSF54695">
    <property type="entry name" value="POZ domain"/>
    <property type="match status" value="1"/>
</dbReference>
<evidence type="ECO:0000256" key="2">
    <source>
        <dbReference type="ARBA" id="ARBA00022737"/>
    </source>
</evidence>
<dbReference type="InterPro" id="IPR011333">
    <property type="entry name" value="SKP1/BTB/POZ_sf"/>
</dbReference>
<dbReference type="SMART" id="SM00875">
    <property type="entry name" value="BACK"/>
    <property type="match status" value="1"/>
</dbReference>
<dbReference type="PROSITE" id="PS50097">
    <property type="entry name" value="BTB"/>
    <property type="match status" value="1"/>
</dbReference>
<dbReference type="FunFam" id="1.25.40.420:FF:000001">
    <property type="entry name" value="Kelch-like family member 12"/>
    <property type="match status" value="1"/>
</dbReference>
<proteinExistence type="predicted"/>
<keyword evidence="5" id="KW-1185">Reference proteome</keyword>
<evidence type="ECO:0000313" key="4">
    <source>
        <dbReference type="EMBL" id="KAK0143063.1"/>
    </source>
</evidence>
<evidence type="ECO:0000259" key="3">
    <source>
        <dbReference type="PROSITE" id="PS50097"/>
    </source>
</evidence>
<dbReference type="Pfam" id="PF07707">
    <property type="entry name" value="BACK"/>
    <property type="match status" value="1"/>
</dbReference>